<proteinExistence type="predicted"/>
<dbReference type="InterPro" id="IPR043839">
    <property type="entry name" value="PafC_HTH"/>
</dbReference>
<dbReference type="Pfam" id="PF19187">
    <property type="entry name" value="HTH_PafC"/>
    <property type="match status" value="1"/>
</dbReference>
<comment type="caution">
    <text evidence="4">The sequence shown here is derived from an EMBL/GenBank/DDBJ whole genome shotgun (WGS) entry which is preliminary data.</text>
</comment>
<dbReference type="PROSITE" id="PS52050">
    <property type="entry name" value="WYL"/>
    <property type="match status" value="1"/>
</dbReference>
<dbReference type="RefSeq" id="WP_043986610.1">
    <property type="nucleotide sequence ID" value="NZ_JXST01000024.1"/>
</dbReference>
<dbReference type="STRING" id="280871.TL10_17565"/>
<dbReference type="InterPro" id="IPR028349">
    <property type="entry name" value="PafC-like"/>
</dbReference>
<dbReference type="InterPro" id="IPR051534">
    <property type="entry name" value="CBASS_pafABC_assoc_protein"/>
</dbReference>
<dbReference type="InterPro" id="IPR057727">
    <property type="entry name" value="WCX_dom"/>
</dbReference>
<dbReference type="PATRIC" id="fig|280871.6.peg.3635"/>
<dbReference type="PIRSF" id="PIRSF016838">
    <property type="entry name" value="PafC"/>
    <property type="match status" value="1"/>
</dbReference>
<accession>A0A0D1JT07</accession>
<protein>
    <submittedName>
        <fullName evidence="4">Protein pafC</fullName>
    </submittedName>
</protein>
<evidence type="ECO:0000259" key="1">
    <source>
        <dbReference type="Pfam" id="PF13280"/>
    </source>
</evidence>
<dbReference type="Proteomes" id="UP000032221">
    <property type="component" value="Unassembled WGS sequence"/>
</dbReference>
<dbReference type="InterPro" id="IPR026881">
    <property type="entry name" value="WYL_dom"/>
</dbReference>
<reference evidence="4 5" key="1">
    <citation type="submission" date="2015-01" db="EMBL/GenBank/DDBJ databases">
        <title>Genome sequence of Mycobacterium llatzerense and Mycobacterium immunogenum recovered from brain abscess.</title>
        <authorList>
            <person name="Greninger A.L."/>
            <person name="Langelier C."/>
            <person name="Cunningham G."/>
            <person name="Chiu C.Y."/>
            <person name="Miller S."/>
        </authorList>
    </citation>
    <scope>NUCLEOTIDE SEQUENCE [LARGE SCALE GENOMIC DNA]</scope>
    <source>
        <strain evidence="4 5">CLUC14</strain>
    </source>
</reference>
<evidence type="ECO:0000313" key="5">
    <source>
        <dbReference type="Proteomes" id="UP000032221"/>
    </source>
</evidence>
<dbReference type="EMBL" id="JXST01000024">
    <property type="protein sequence ID" value="KIU15699.1"/>
    <property type="molecule type" value="Genomic_DNA"/>
</dbReference>
<feature type="domain" description="WYL" evidence="1">
    <location>
        <begin position="147"/>
        <end position="212"/>
    </location>
</feature>
<gene>
    <name evidence="4" type="ORF">TL10_17565</name>
</gene>
<dbReference type="OrthoDB" id="5174471at2"/>
<evidence type="ECO:0000259" key="2">
    <source>
        <dbReference type="Pfam" id="PF19187"/>
    </source>
</evidence>
<dbReference type="Pfam" id="PF13280">
    <property type="entry name" value="WYL"/>
    <property type="match status" value="1"/>
</dbReference>
<sequence>MSNVSNRLVRLLNMVPYFQANPQISHDEAAAELGVTRKQLLADLNQLWMCGLPGGLPGDLIDLDFEGDTIEVIFSAGMDRALRLTSPEATGVLMALRALVDVPGVVDPDVARSVIAKIEAAAGTAGAIAASVPAPDITGDAENKATAVVRAAVRDKRALSLEYHSASHDTVSQRTVDPIRVALIGDHSYLEAWCRTAEGVRLFRFDRIVDATALDEPAAPPAPAVQAGPDTSLFSADTADPALPVATLLIDVSASWMFDYYPLAVQREIPDGSWEATMTYASDEWMARFVLGFGSAVRVLDPPALADRVRESAVAALAAYEPGLGE</sequence>
<dbReference type="AlphaFoldDB" id="A0A0D1JT07"/>
<dbReference type="PANTHER" id="PTHR34580:SF1">
    <property type="entry name" value="PROTEIN PAFC"/>
    <property type="match status" value="1"/>
</dbReference>
<evidence type="ECO:0000313" key="4">
    <source>
        <dbReference type="EMBL" id="KIU15699.1"/>
    </source>
</evidence>
<evidence type="ECO:0000259" key="3">
    <source>
        <dbReference type="Pfam" id="PF25583"/>
    </source>
</evidence>
<keyword evidence="5" id="KW-1185">Reference proteome</keyword>
<name>A0A0D1JT07_9MYCO</name>
<feature type="domain" description="WCX" evidence="3">
    <location>
        <begin position="246"/>
        <end position="317"/>
    </location>
</feature>
<organism evidence="4 5">
    <name type="scientific">Mycolicibacterium llatzerense</name>
    <dbReference type="NCBI Taxonomy" id="280871"/>
    <lineage>
        <taxon>Bacteria</taxon>
        <taxon>Bacillati</taxon>
        <taxon>Actinomycetota</taxon>
        <taxon>Actinomycetes</taxon>
        <taxon>Mycobacteriales</taxon>
        <taxon>Mycobacteriaceae</taxon>
        <taxon>Mycolicibacterium</taxon>
    </lineage>
</organism>
<feature type="domain" description="PafC HTH" evidence="2">
    <location>
        <begin position="7"/>
        <end position="119"/>
    </location>
</feature>
<dbReference type="Pfam" id="PF25583">
    <property type="entry name" value="WCX"/>
    <property type="match status" value="1"/>
</dbReference>
<dbReference type="PANTHER" id="PTHR34580">
    <property type="match status" value="1"/>
</dbReference>